<evidence type="ECO:0000259" key="3">
    <source>
        <dbReference type="Pfam" id="PF02784"/>
    </source>
</evidence>
<keyword evidence="2" id="KW-0663">Pyridoxal phosphate</keyword>
<dbReference type="SUPFAM" id="SSF51419">
    <property type="entry name" value="PLP-binding barrel"/>
    <property type="match status" value="1"/>
</dbReference>
<dbReference type="PANTHER" id="PTHR43727">
    <property type="entry name" value="DIAMINOPIMELATE DECARBOXYLASE"/>
    <property type="match status" value="1"/>
</dbReference>
<dbReference type="SUPFAM" id="SSF50621">
    <property type="entry name" value="Alanine racemase C-terminal domain-like"/>
    <property type="match status" value="1"/>
</dbReference>
<name>A0A6B3BTT1_9ACTN</name>
<proteinExistence type="predicted"/>
<protein>
    <recommendedName>
        <fullName evidence="3">Orn/DAP/Arg decarboxylase 2 N-terminal domain-containing protein</fullName>
    </recommendedName>
</protein>
<dbReference type="Gene3D" id="2.40.37.10">
    <property type="entry name" value="Lyase, Ornithine Decarboxylase, Chain A, domain 1"/>
    <property type="match status" value="1"/>
</dbReference>
<dbReference type="RefSeq" id="WP_164315862.1">
    <property type="nucleotide sequence ID" value="NZ_JAAGLU010000014.1"/>
</dbReference>
<dbReference type="GO" id="GO:0009089">
    <property type="term" value="P:lysine biosynthetic process via diaminopimelate"/>
    <property type="evidence" value="ECO:0007669"/>
    <property type="project" value="TreeGrafter"/>
</dbReference>
<feature type="domain" description="Orn/DAP/Arg decarboxylase 2 N-terminal" evidence="3">
    <location>
        <begin position="66"/>
        <end position="303"/>
    </location>
</feature>
<accession>A0A6B3BTT1</accession>
<dbReference type="Gene3D" id="3.20.20.10">
    <property type="entry name" value="Alanine racemase"/>
    <property type="match status" value="1"/>
</dbReference>
<dbReference type="InterPro" id="IPR029066">
    <property type="entry name" value="PLP-binding_barrel"/>
</dbReference>
<dbReference type="Pfam" id="PF02784">
    <property type="entry name" value="Orn_Arg_deC_N"/>
    <property type="match status" value="1"/>
</dbReference>
<dbReference type="InterPro" id="IPR022644">
    <property type="entry name" value="De-COase2_N"/>
</dbReference>
<reference evidence="4" key="1">
    <citation type="submission" date="2020-01" db="EMBL/GenBank/DDBJ databases">
        <title>Insect and environment-associated Actinomycetes.</title>
        <authorList>
            <person name="Currrie C."/>
            <person name="Chevrette M."/>
            <person name="Carlson C."/>
            <person name="Stubbendieck R."/>
            <person name="Wendt-Pienkowski E."/>
        </authorList>
    </citation>
    <scope>NUCLEOTIDE SEQUENCE</scope>
    <source>
        <strain evidence="4">SID12501</strain>
    </source>
</reference>
<organism evidence="4">
    <name type="scientific">Streptomyces sp. SID12501</name>
    <dbReference type="NCBI Taxonomy" id="2706042"/>
    <lineage>
        <taxon>Bacteria</taxon>
        <taxon>Bacillati</taxon>
        <taxon>Actinomycetota</taxon>
        <taxon>Actinomycetes</taxon>
        <taxon>Kitasatosporales</taxon>
        <taxon>Streptomycetaceae</taxon>
        <taxon>Streptomyces</taxon>
    </lineage>
</organism>
<comment type="cofactor">
    <cofactor evidence="1">
        <name>pyridoxal 5'-phosphate</name>
        <dbReference type="ChEBI" id="CHEBI:597326"/>
    </cofactor>
</comment>
<evidence type="ECO:0000313" key="4">
    <source>
        <dbReference type="EMBL" id="NEC87729.1"/>
    </source>
</evidence>
<evidence type="ECO:0000256" key="2">
    <source>
        <dbReference type="ARBA" id="ARBA00022898"/>
    </source>
</evidence>
<dbReference type="GO" id="GO:0008836">
    <property type="term" value="F:diaminopimelate decarboxylase activity"/>
    <property type="evidence" value="ECO:0007669"/>
    <property type="project" value="TreeGrafter"/>
</dbReference>
<comment type="caution">
    <text evidence="4">The sequence shown here is derived from an EMBL/GenBank/DDBJ whole genome shotgun (WGS) entry which is preliminary data.</text>
</comment>
<evidence type="ECO:0000256" key="1">
    <source>
        <dbReference type="ARBA" id="ARBA00001933"/>
    </source>
</evidence>
<gene>
    <name evidence="4" type="ORF">G3I71_18250</name>
</gene>
<dbReference type="AlphaFoldDB" id="A0A6B3BTT1"/>
<dbReference type="PANTHER" id="PTHR43727:SF3">
    <property type="entry name" value="GROUP IV DECARBOXYLASE"/>
    <property type="match status" value="1"/>
</dbReference>
<dbReference type="EMBL" id="JAAGLU010000014">
    <property type="protein sequence ID" value="NEC87729.1"/>
    <property type="molecule type" value="Genomic_DNA"/>
</dbReference>
<dbReference type="InterPro" id="IPR009006">
    <property type="entry name" value="Ala_racemase/Decarboxylase_C"/>
</dbReference>
<sequence>MPTDPTPPQENLFGLRRGELQDIGGLIPWLGHQDGVLTVEGTPFHQLWDSEDPWLVYLPGRARDNARSLRDAFARHFDVSLHFPLKSCYVPAIADALRADGHGVEVMSSLEWRLARRLGFAPEQVVANSPARTVGHRRELVAAGAGLIGVDSIEELERVEHEARSQGRVANIALRVNTLDEPGAFFTAGSKLGADLDGAAELVERALSSPSCSVTALHAHQLRHCTDAGIFHRMVRGLAELALHSAPPNRPFPVLNLGGGLESRFLLERAGSTAHDFADAARDALDILATPPSLVLEPGRYTVGDAAIGFSNVIGKKVNSKETWLISDLSSNILIPLPDLAYHPVPLRLSPDTAWERAHVGDATCAPSHLCRSAQLPVTVEQDGLAVLNCGAYTSVYAELWAFPLPHIGVYENGRLREVFGPAQESVMFDALYGAASGPAARPELP</sequence>